<feature type="region of interest" description="Disordered" evidence="1">
    <location>
        <begin position="380"/>
        <end position="400"/>
    </location>
</feature>
<dbReference type="GO" id="GO:0004180">
    <property type="term" value="F:carboxypeptidase activity"/>
    <property type="evidence" value="ECO:0007669"/>
    <property type="project" value="UniProtKB-KW"/>
</dbReference>
<dbReference type="Proteomes" id="UP000679341">
    <property type="component" value="Chromosome"/>
</dbReference>
<feature type="region of interest" description="Disordered" evidence="1">
    <location>
        <begin position="1"/>
        <end position="20"/>
    </location>
</feature>
<accession>A0A8T8LP05</accession>
<dbReference type="RefSeq" id="WP_017344142.1">
    <property type="nucleotide sequence ID" value="NZ_CP073695.1"/>
</dbReference>
<organism evidence="3 4">
    <name type="scientific">Halorubrum ruber</name>
    <dbReference type="NCBI Taxonomy" id="2982524"/>
    <lineage>
        <taxon>Archaea</taxon>
        <taxon>Methanobacteriati</taxon>
        <taxon>Methanobacteriota</taxon>
        <taxon>Stenosarchaea group</taxon>
        <taxon>Halobacteria</taxon>
        <taxon>Halobacteriales</taxon>
        <taxon>Haloferacaceae</taxon>
        <taxon>Halorubrum</taxon>
    </lineage>
</organism>
<dbReference type="Gene3D" id="2.60.40.1120">
    <property type="entry name" value="Carboxypeptidase-like, regulatory domain"/>
    <property type="match status" value="1"/>
</dbReference>
<name>A0A8T8LP05_9EURY</name>
<keyword evidence="2" id="KW-0472">Membrane</keyword>
<dbReference type="SUPFAM" id="SSF49478">
    <property type="entry name" value="Cna protein B-type domain"/>
    <property type="match status" value="1"/>
</dbReference>
<feature type="compositionally biased region" description="Polar residues" evidence="1">
    <location>
        <begin position="248"/>
        <end position="258"/>
    </location>
</feature>
<keyword evidence="2" id="KW-0812">Transmembrane</keyword>
<evidence type="ECO:0000256" key="1">
    <source>
        <dbReference type="SAM" id="MobiDB-lite"/>
    </source>
</evidence>
<protein>
    <submittedName>
        <fullName evidence="3">Carboxypeptidase regulatory-like domain-containing protein</fullName>
    </submittedName>
</protein>
<keyword evidence="3" id="KW-0378">Hydrolase</keyword>
<dbReference type="Pfam" id="PF13620">
    <property type="entry name" value="CarboxypepD_reg"/>
    <property type="match status" value="1"/>
</dbReference>
<keyword evidence="4" id="KW-1185">Reference proteome</keyword>
<dbReference type="OrthoDB" id="330646at2157"/>
<keyword evidence="2" id="KW-1133">Transmembrane helix</keyword>
<gene>
    <name evidence="3" type="ORF">J7656_04755</name>
</gene>
<dbReference type="EMBL" id="CP073695">
    <property type="protein sequence ID" value="QUO48666.1"/>
    <property type="molecule type" value="Genomic_DNA"/>
</dbReference>
<reference evidence="3 4" key="1">
    <citation type="submission" date="2021-03" db="EMBL/GenBank/DDBJ databases">
        <title>Halorubrum sodomense MBLA0099, Whole genome shotgun sequencing.</title>
        <authorList>
            <person name="Seo M.-J."/>
            <person name="Cho E.-S."/>
            <person name="Hwang C.Y."/>
        </authorList>
    </citation>
    <scope>NUCLEOTIDE SEQUENCE [LARGE SCALE GENOMIC DNA]</scope>
    <source>
        <strain evidence="3 4">MBLA0099</strain>
    </source>
</reference>
<feature type="transmembrane region" description="Helical" evidence="2">
    <location>
        <begin position="270"/>
        <end position="290"/>
    </location>
</feature>
<evidence type="ECO:0000313" key="3">
    <source>
        <dbReference type="EMBL" id="QUO48666.1"/>
    </source>
</evidence>
<evidence type="ECO:0000313" key="4">
    <source>
        <dbReference type="Proteomes" id="UP000679341"/>
    </source>
</evidence>
<dbReference type="GeneID" id="64826825"/>
<evidence type="ECO:0000256" key="2">
    <source>
        <dbReference type="SAM" id="Phobius"/>
    </source>
</evidence>
<dbReference type="AlphaFoldDB" id="A0A8T8LP05"/>
<keyword evidence="3" id="KW-0121">Carboxypeptidase</keyword>
<proteinExistence type="predicted"/>
<dbReference type="KEGG" id="hss:J7656_04755"/>
<keyword evidence="3" id="KW-0645">Protease</keyword>
<feature type="region of interest" description="Disordered" evidence="1">
    <location>
        <begin position="237"/>
        <end position="262"/>
    </location>
</feature>
<sequence length="574" mass="61707">MSTLRIYDTKGNAYSPDGTATGSNEQIKELFYGGVRLAIRSDHRQEISLFFRARESRNARTEQFYAVYSVDNSAAPLQDLISDLTTRIESEWGYTIDESSDEMQVYRELKRGNTAVPGDSTEQDILAELITSRSSVTVGVSDERNAIGLLSEYLGQYDQAAVADSMDADVLSTFDLVVTPGDHRGITPLGATEERWESTSRSLRDKHIKQEIASIRESVETLSRDYGLSNGEIRKRVQSSVPALKPPATSSNLGSRGTQSDDDSLLSPEVGLYIAIGAVVLLVLFAAVTFGPSLLGLDSGDAGDQSTVSGALIDNTTGQQLNSSTGNISVILRNENGLLNTTDQPTYNFSVNETLIANATLVATADGYEEQRLNISEDRLGGNISLDPTPPADDSSERSRVEGAVIDSNTSEGVAGATVVLTNSDGGTREATTESGGTYSFENITYGEYTLSASATGYVASDNRSISVNSPETQLDNLTIPPQASLSVRYIASNTNESLTDGRVRLIDRETGAEIDNTTKGGSAWYNNSNVDPGQYTLELSERSGYENKSIDITLTPGETYQTEVTVQCTAANC</sequence>